<keyword evidence="1" id="KW-1133">Transmembrane helix</keyword>
<sequence length="389" mass="43010">MPLVYIVMDTPGNDIDWDKLLDALENADTSALNEDELAMLDAAREMKRRVKVADKFPTEEGWQRFVAARDKRRLKVSWRRRLTVAAAVSLLAIGTGTWWFQHKQTKQQQLPVIAQADLKPQNGIQIKLSDGKVLTLDSTGTIVQGINGTTIKAGSTGIVYDAGTRPEPGIVQYDTLVVPRGNKTRIALADGTQVWVNAGSVLIYPAAFNGQSREVTVQGEAYFDVAASAQRPFRVHAENVTVNVLGTSFNVNTYNSKTIQTTLTSGKVSATANGKNVILLPGQQAVYHAQTADLQQLTVDVRRFTAWKDGDIYFEESNLSTIVNSLGRSFDYEFKFEDASLEKLNFTLDMNRPANLQQVLDQIRITNGEISFRVQGRTIYVTHTAPAGQ</sequence>
<keyword evidence="5" id="KW-1185">Reference proteome</keyword>
<dbReference type="Gene3D" id="2.60.120.1440">
    <property type="match status" value="1"/>
</dbReference>
<dbReference type="Gene3D" id="3.55.50.30">
    <property type="match status" value="1"/>
</dbReference>
<dbReference type="InterPro" id="IPR012373">
    <property type="entry name" value="Ferrdict_sens_TM"/>
</dbReference>
<gene>
    <name evidence="4" type="ORF">CLV59_103143</name>
</gene>
<feature type="transmembrane region" description="Helical" evidence="1">
    <location>
        <begin position="82"/>
        <end position="100"/>
    </location>
</feature>
<evidence type="ECO:0000259" key="3">
    <source>
        <dbReference type="Pfam" id="PF16344"/>
    </source>
</evidence>
<organism evidence="4 5">
    <name type="scientific">Chitinophaga dinghuensis</name>
    <dbReference type="NCBI Taxonomy" id="1539050"/>
    <lineage>
        <taxon>Bacteria</taxon>
        <taxon>Pseudomonadati</taxon>
        <taxon>Bacteroidota</taxon>
        <taxon>Chitinophagia</taxon>
        <taxon>Chitinophagales</taxon>
        <taxon>Chitinophagaceae</taxon>
        <taxon>Chitinophaga</taxon>
    </lineage>
</organism>
<feature type="domain" description="Protein FecR C-terminal" evidence="3">
    <location>
        <begin position="312"/>
        <end position="381"/>
    </location>
</feature>
<keyword evidence="1" id="KW-0472">Membrane</keyword>
<dbReference type="Pfam" id="PF04773">
    <property type="entry name" value="FecR"/>
    <property type="match status" value="1"/>
</dbReference>
<feature type="domain" description="FecR protein" evidence="2">
    <location>
        <begin position="174"/>
        <end position="268"/>
    </location>
</feature>
<dbReference type="AlphaFoldDB" id="A0A327W3F1"/>
<evidence type="ECO:0000313" key="4">
    <source>
        <dbReference type="EMBL" id="RAJ83183.1"/>
    </source>
</evidence>
<protein>
    <submittedName>
        <fullName evidence="4">FecR protein</fullName>
    </submittedName>
</protein>
<dbReference type="PANTHER" id="PTHR30273">
    <property type="entry name" value="PERIPLASMIC SIGNAL SENSOR AND SIGMA FACTOR ACTIVATOR FECR-RELATED"/>
    <property type="match status" value="1"/>
</dbReference>
<dbReference type="GO" id="GO:0016989">
    <property type="term" value="F:sigma factor antagonist activity"/>
    <property type="evidence" value="ECO:0007669"/>
    <property type="project" value="TreeGrafter"/>
</dbReference>
<dbReference type="Pfam" id="PF16344">
    <property type="entry name" value="FecR_C"/>
    <property type="match status" value="1"/>
</dbReference>
<dbReference type="EMBL" id="QLMA01000003">
    <property type="protein sequence ID" value="RAJ83183.1"/>
    <property type="molecule type" value="Genomic_DNA"/>
</dbReference>
<comment type="caution">
    <text evidence="4">The sequence shown here is derived from an EMBL/GenBank/DDBJ whole genome shotgun (WGS) entry which is preliminary data.</text>
</comment>
<dbReference type="Proteomes" id="UP000249819">
    <property type="component" value="Unassembled WGS sequence"/>
</dbReference>
<evidence type="ECO:0000256" key="1">
    <source>
        <dbReference type="SAM" id="Phobius"/>
    </source>
</evidence>
<dbReference type="PANTHER" id="PTHR30273:SF2">
    <property type="entry name" value="PROTEIN FECR"/>
    <property type="match status" value="1"/>
</dbReference>
<reference evidence="4 5" key="1">
    <citation type="submission" date="2018-06" db="EMBL/GenBank/DDBJ databases">
        <title>Genomic Encyclopedia of Archaeal and Bacterial Type Strains, Phase II (KMG-II): from individual species to whole genera.</title>
        <authorList>
            <person name="Goeker M."/>
        </authorList>
    </citation>
    <scope>NUCLEOTIDE SEQUENCE [LARGE SCALE GENOMIC DNA]</scope>
    <source>
        <strain evidence="4 5">DSM 29821</strain>
    </source>
</reference>
<evidence type="ECO:0000313" key="5">
    <source>
        <dbReference type="Proteomes" id="UP000249819"/>
    </source>
</evidence>
<accession>A0A327W3F1</accession>
<dbReference type="InterPro" id="IPR032508">
    <property type="entry name" value="FecR_C"/>
</dbReference>
<name>A0A327W3F1_9BACT</name>
<evidence type="ECO:0000259" key="2">
    <source>
        <dbReference type="Pfam" id="PF04773"/>
    </source>
</evidence>
<keyword evidence="1" id="KW-0812">Transmembrane</keyword>
<dbReference type="InterPro" id="IPR006860">
    <property type="entry name" value="FecR"/>
</dbReference>
<proteinExistence type="predicted"/>